<comment type="caution">
    <text evidence="3">The sequence shown here is derived from an EMBL/GenBank/DDBJ whole genome shotgun (WGS) entry which is preliminary data.</text>
</comment>
<evidence type="ECO:0000256" key="2">
    <source>
        <dbReference type="SAM" id="MobiDB-lite"/>
    </source>
</evidence>
<feature type="region of interest" description="Disordered" evidence="2">
    <location>
        <begin position="216"/>
        <end position="247"/>
    </location>
</feature>
<name>A0AAV5WI20_9BILA</name>
<evidence type="ECO:0000256" key="1">
    <source>
        <dbReference type="SAM" id="Coils"/>
    </source>
</evidence>
<sequence length="247" mass="28945">QSTSEMTEDQRIQELMREMEDLTLKNEKLKKESKAAVTVQRLKKEELDMLHKLSEKLKFDTYDDEDGAAARFIATIDVLKQDILTYKRGAELKRPEIQEWEDQIEKNTAMKQQSKDSLATWKQHAKKLEDWAARGRVESLDLARQLTQVRDITTRDATRSLMNALPHLIIPQEGEGAEEVEAELKSRILTSIEEELPFFLRIELREMPHMLTQQQRQELQQLQLQRQQGDLQQAPAHNDDLQQEQQE</sequence>
<gene>
    <name evidence="3" type="ORF">PFISCL1PPCAC_21265</name>
</gene>
<feature type="compositionally biased region" description="Low complexity" evidence="2">
    <location>
        <begin position="216"/>
        <end position="233"/>
    </location>
</feature>
<dbReference type="EMBL" id="BTSY01000005">
    <property type="protein sequence ID" value="GMT29968.1"/>
    <property type="molecule type" value="Genomic_DNA"/>
</dbReference>
<keyword evidence="4" id="KW-1185">Reference proteome</keyword>
<evidence type="ECO:0000313" key="4">
    <source>
        <dbReference type="Proteomes" id="UP001432322"/>
    </source>
</evidence>
<dbReference type="Proteomes" id="UP001432322">
    <property type="component" value="Unassembled WGS sequence"/>
</dbReference>
<accession>A0AAV5WI20</accession>
<feature type="coiled-coil region" evidence="1">
    <location>
        <begin position="5"/>
        <end position="32"/>
    </location>
</feature>
<evidence type="ECO:0000313" key="3">
    <source>
        <dbReference type="EMBL" id="GMT29968.1"/>
    </source>
</evidence>
<dbReference type="AlphaFoldDB" id="A0AAV5WI20"/>
<organism evidence="3 4">
    <name type="scientific">Pristionchus fissidentatus</name>
    <dbReference type="NCBI Taxonomy" id="1538716"/>
    <lineage>
        <taxon>Eukaryota</taxon>
        <taxon>Metazoa</taxon>
        <taxon>Ecdysozoa</taxon>
        <taxon>Nematoda</taxon>
        <taxon>Chromadorea</taxon>
        <taxon>Rhabditida</taxon>
        <taxon>Rhabditina</taxon>
        <taxon>Diplogasteromorpha</taxon>
        <taxon>Diplogasteroidea</taxon>
        <taxon>Neodiplogasteridae</taxon>
        <taxon>Pristionchus</taxon>
    </lineage>
</organism>
<protein>
    <submittedName>
        <fullName evidence="3">Uncharacterized protein</fullName>
    </submittedName>
</protein>
<keyword evidence="1" id="KW-0175">Coiled coil</keyword>
<feature type="non-terminal residue" evidence="3">
    <location>
        <position position="1"/>
    </location>
</feature>
<proteinExistence type="predicted"/>
<reference evidence="3" key="1">
    <citation type="submission" date="2023-10" db="EMBL/GenBank/DDBJ databases">
        <title>Genome assembly of Pristionchus species.</title>
        <authorList>
            <person name="Yoshida K."/>
            <person name="Sommer R.J."/>
        </authorList>
    </citation>
    <scope>NUCLEOTIDE SEQUENCE</scope>
    <source>
        <strain evidence="3">RS5133</strain>
    </source>
</reference>